<dbReference type="PROSITE" id="PS51257">
    <property type="entry name" value="PROKAR_LIPOPROTEIN"/>
    <property type="match status" value="1"/>
</dbReference>
<sequence>MKKYALNILAVTVMGLGACQKGLLEPVPSTDIPDFKAFETKERIASQANGLYSVMKHGKFLGGKYAIANEVRGEDFVNEKANNVTLNASWRMVPTGEAQEVKEIWSQGYITINNVNVFLTGMNAVGNQVVGDSIAKLYAGEAKFVRGVSYFSLLQLYARPHWDGAGSKPGLIIHTEGHAKIGSYARARSTVNETYAQIIRDLDSAETLLTKPAAGALTSITRANAYSAIAYKTRVYLYMEQYDKVIAEAAKLVSASAPFVSPAGHALEADVQKVFAPPYSTKESIFSLPFTGSTDDFPGTQTQLGYYFTPAAKPFTGNGEYSMHPNGVIADSSWKSDTDTRRKFIVQSLGKKYWTKFPTPSPFTDYIPVIRYAEVLLNLAEARARQTNSVDPTAVALLSAVRHRSDATITYTVADFANVTALLTAIAQEKHIELLGEGFRSMEITRLGIPFPAKSSTVPVIAPTVPQYIWPISSDELIYNKLCVDNN</sequence>
<gene>
    <name evidence="8" type="ORF">SAMN05660461_2045</name>
</gene>
<keyword evidence="9" id="KW-1185">Reference proteome</keyword>
<evidence type="ECO:0000256" key="3">
    <source>
        <dbReference type="ARBA" id="ARBA00022729"/>
    </source>
</evidence>
<dbReference type="InterPro" id="IPR011990">
    <property type="entry name" value="TPR-like_helical_dom_sf"/>
</dbReference>
<dbReference type="AlphaFoldDB" id="A0A1T5NKK5"/>
<dbReference type="Proteomes" id="UP000190166">
    <property type="component" value="Unassembled WGS sequence"/>
</dbReference>
<keyword evidence="4" id="KW-0472">Membrane</keyword>
<evidence type="ECO:0000256" key="5">
    <source>
        <dbReference type="ARBA" id="ARBA00023237"/>
    </source>
</evidence>
<evidence type="ECO:0000256" key="1">
    <source>
        <dbReference type="ARBA" id="ARBA00004442"/>
    </source>
</evidence>
<organism evidence="8 9">
    <name type="scientific">Chitinophaga ginsengisegetis</name>
    <dbReference type="NCBI Taxonomy" id="393003"/>
    <lineage>
        <taxon>Bacteria</taxon>
        <taxon>Pseudomonadati</taxon>
        <taxon>Bacteroidota</taxon>
        <taxon>Chitinophagia</taxon>
        <taxon>Chitinophagales</taxon>
        <taxon>Chitinophagaceae</taxon>
        <taxon>Chitinophaga</taxon>
    </lineage>
</organism>
<evidence type="ECO:0000256" key="2">
    <source>
        <dbReference type="ARBA" id="ARBA00006275"/>
    </source>
</evidence>
<dbReference type="STRING" id="393003.SAMN05660461_2045"/>
<evidence type="ECO:0000256" key="4">
    <source>
        <dbReference type="ARBA" id="ARBA00023136"/>
    </source>
</evidence>
<dbReference type="GO" id="GO:0009279">
    <property type="term" value="C:cell outer membrane"/>
    <property type="evidence" value="ECO:0007669"/>
    <property type="project" value="UniProtKB-SubCell"/>
</dbReference>
<proteinExistence type="inferred from homology"/>
<protein>
    <submittedName>
        <fullName evidence="8">SusD family protein</fullName>
    </submittedName>
</protein>
<dbReference type="CDD" id="cd08977">
    <property type="entry name" value="SusD"/>
    <property type="match status" value="1"/>
</dbReference>
<dbReference type="Gene3D" id="1.25.40.390">
    <property type="match status" value="1"/>
</dbReference>
<evidence type="ECO:0000313" key="8">
    <source>
        <dbReference type="EMBL" id="SKD01041.1"/>
    </source>
</evidence>
<comment type="similarity">
    <text evidence="2">Belongs to the SusD family.</text>
</comment>
<feature type="domain" description="RagB/SusD" evidence="6">
    <location>
        <begin position="364"/>
        <end position="446"/>
    </location>
</feature>
<evidence type="ECO:0000259" key="6">
    <source>
        <dbReference type="Pfam" id="PF07980"/>
    </source>
</evidence>
<dbReference type="RefSeq" id="WP_079469259.1">
    <property type="nucleotide sequence ID" value="NZ_FUZZ01000001.1"/>
</dbReference>
<keyword evidence="3" id="KW-0732">Signal</keyword>
<dbReference type="Pfam" id="PF07980">
    <property type="entry name" value="SusD_RagB"/>
    <property type="match status" value="1"/>
</dbReference>
<dbReference type="InterPro" id="IPR033985">
    <property type="entry name" value="SusD-like_N"/>
</dbReference>
<name>A0A1T5NKK5_9BACT</name>
<accession>A0A1T5NKK5</accession>
<reference evidence="8 9" key="1">
    <citation type="submission" date="2017-02" db="EMBL/GenBank/DDBJ databases">
        <authorList>
            <person name="Peterson S.W."/>
        </authorList>
    </citation>
    <scope>NUCLEOTIDE SEQUENCE [LARGE SCALE GENOMIC DNA]</scope>
    <source>
        <strain evidence="8 9">DSM 18108</strain>
    </source>
</reference>
<dbReference type="EMBL" id="FUZZ01000001">
    <property type="protein sequence ID" value="SKD01041.1"/>
    <property type="molecule type" value="Genomic_DNA"/>
</dbReference>
<evidence type="ECO:0000259" key="7">
    <source>
        <dbReference type="Pfam" id="PF14322"/>
    </source>
</evidence>
<keyword evidence="5" id="KW-0998">Cell outer membrane</keyword>
<comment type="subcellular location">
    <subcellularLocation>
        <location evidence="1">Cell outer membrane</location>
    </subcellularLocation>
</comment>
<evidence type="ECO:0000313" key="9">
    <source>
        <dbReference type="Proteomes" id="UP000190166"/>
    </source>
</evidence>
<dbReference type="Pfam" id="PF14322">
    <property type="entry name" value="SusD-like_3"/>
    <property type="match status" value="1"/>
</dbReference>
<dbReference type="SUPFAM" id="SSF48452">
    <property type="entry name" value="TPR-like"/>
    <property type="match status" value="1"/>
</dbReference>
<dbReference type="InterPro" id="IPR012944">
    <property type="entry name" value="SusD_RagB_dom"/>
</dbReference>
<feature type="domain" description="SusD-like N-terminal" evidence="7">
    <location>
        <begin position="35"/>
        <end position="237"/>
    </location>
</feature>